<dbReference type="NCBIfam" id="TIGR00976">
    <property type="entry name" value="CocE_NonD"/>
    <property type="match status" value="1"/>
</dbReference>
<proteinExistence type="predicted"/>
<keyword evidence="2" id="KW-0732">Signal</keyword>
<dbReference type="GO" id="GO:0016787">
    <property type="term" value="F:hydrolase activity"/>
    <property type="evidence" value="ECO:0007669"/>
    <property type="project" value="UniProtKB-KW"/>
</dbReference>
<keyword evidence="1 4" id="KW-0378">Hydrolase</keyword>
<dbReference type="InterPro" id="IPR013736">
    <property type="entry name" value="Xaa-Pro_dipept_C"/>
</dbReference>
<dbReference type="Gene3D" id="3.40.50.1820">
    <property type="entry name" value="alpha/beta hydrolase"/>
    <property type="match status" value="1"/>
</dbReference>
<evidence type="ECO:0000313" key="5">
    <source>
        <dbReference type="Proteomes" id="UP000002875"/>
    </source>
</evidence>
<dbReference type="EMBL" id="CP002961">
    <property type="protein sequence ID" value="AFK04413.1"/>
    <property type="molecule type" value="Genomic_DNA"/>
</dbReference>
<reference evidence="4 5" key="1">
    <citation type="submission" date="2011-07" db="EMBL/GenBank/DDBJ databases">
        <title>The complete genome of chromosome of Emticicia oligotrophica DSM 17448.</title>
        <authorList>
            <consortium name="US DOE Joint Genome Institute (JGI-PGF)"/>
            <person name="Lucas S."/>
            <person name="Han J."/>
            <person name="Lapidus A."/>
            <person name="Bruce D."/>
            <person name="Goodwin L."/>
            <person name="Pitluck S."/>
            <person name="Peters L."/>
            <person name="Kyrpides N."/>
            <person name="Mavromatis K."/>
            <person name="Ivanova N."/>
            <person name="Ovchinnikova G."/>
            <person name="Teshima H."/>
            <person name="Detter J.C."/>
            <person name="Tapia R."/>
            <person name="Han C."/>
            <person name="Land M."/>
            <person name="Hauser L."/>
            <person name="Markowitz V."/>
            <person name="Cheng J.-F."/>
            <person name="Hugenholtz P."/>
            <person name="Woyke T."/>
            <person name="Wu D."/>
            <person name="Tindall B."/>
            <person name="Pomrenke H."/>
            <person name="Brambilla E."/>
            <person name="Klenk H.-P."/>
            <person name="Eisen J.A."/>
        </authorList>
    </citation>
    <scope>NUCLEOTIDE SEQUENCE [LARGE SCALE GENOMIC DNA]</scope>
    <source>
        <strain evidence="4 5">DSM 17448</strain>
    </source>
</reference>
<dbReference type="Proteomes" id="UP000002875">
    <property type="component" value="Chromosome"/>
</dbReference>
<dbReference type="InterPro" id="IPR000383">
    <property type="entry name" value="Xaa-Pro-like_dom"/>
</dbReference>
<dbReference type="RefSeq" id="WP_015030107.1">
    <property type="nucleotide sequence ID" value="NC_018748.1"/>
</dbReference>
<dbReference type="Pfam" id="PF08530">
    <property type="entry name" value="PepX_C"/>
    <property type="match status" value="1"/>
</dbReference>
<dbReference type="SUPFAM" id="SSF53474">
    <property type="entry name" value="alpha/beta-Hydrolases"/>
    <property type="match status" value="1"/>
</dbReference>
<keyword evidence="5" id="KW-1185">Reference proteome</keyword>
<evidence type="ECO:0000259" key="3">
    <source>
        <dbReference type="SMART" id="SM00939"/>
    </source>
</evidence>
<feature type="domain" description="Xaa-Pro dipeptidyl-peptidase C-terminal" evidence="3">
    <location>
        <begin position="504"/>
        <end position="740"/>
    </location>
</feature>
<feature type="chain" id="PRO_5045941167" evidence="2">
    <location>
        <begin position="20"/>
        <end position="754"/>
    </location>
</feature>
<evidence type="ECO:0000256" key="2">
    <source>
        <dbReference type="SAM" id="SignalP"/>
    </source>
</evidence>
<dbReference type="InterPro" id="IPR029058">
    <property type="entry name" value="AB_hydrolase_fold"/>
</dbReference>
<dbReference type="Gene3D" id="2.60.120.260">
    <property type="entry name" value="Galactose-binding domain-like"/>
    <property type="match status" value="1"/>
</dbReference>
<feature type="signal peptide" evidence="2">
    <location>
        <begin position="1"/>
        <end position="19"/>
    </location>
</feature>
<dbReference type="InterPro" id="IPR008979">
    <property type="entry name" value="Galactose-bd-like_sf"/>
</dbReference>
<dbReference type="SMART" id="SM00939">
    <property type="entry name" value="PepX_C"/>
    <property type="match status" value="1"/>
</dbReference>
<evidence type="ECO:0000313" key="4">
    <source>
        <dbReference type="EMBL" id="AFK04413.1"/>
    </source>
</evidence>
<organism evidence="4 5">
    <name type="scientific">Emticicia oligotrophica (strain DSM 17448 / CIP 109782 / MTCC 6937 / GPTSA100-15)</name>
    <dbReference type="NCBI Taxonomy" id="929562"/>
    <lineage>
        <taxon>Bacteria</taxon>
        <taxon>Pseudomonadati</taxon>
        <taxon>Bacteroidota</taxon>
        <taxon>Cytophagia</taxon>
        <taxon>Cytophagales</taxon>
        <taxon>Leadbetterellaceae</taxon>
        <taxon>Emticicia</taxon>
    </lineage>
</organism>
<dbReference type="InterPro" id="IPR005674">
    <property type="entry name" value="CocE/Ser_esterase"/>
</dbReference>
<accession>A0ABM5N4Q1</accession>
<dbReference type="SUPFAM" id="SSF49785">
    <property type="entry name" value="Galactose-binding domain-like"/>
    <property type="match status" value="1"/>
</dbReference>
<dbReference type="Gene3D" id="1.10.3020.10">
    <property type="entry name" value="alpha-amino acid ester hydrolase ( Helical cap domain)"/>
    <property type="match status" value="1"/>
</dbReference>
<name>A0ABM5N4Q1_EMTOG</name>
<evidence type="ECO:0000256" key="1">
    <source>
        <dbReference type="ARBA" id="ARBA00022801"/>
    </source>
</evidence>
<sequence>MKKHFLIFLLSCLIINVNAQKFYFPKAYYADSISLSKNIPNLAKQVLKFYKEADQSVYQDNAFRLRIVAQQYDEALKSIEIYRSLQKSSDAKSNGAIGGQFEVFIRTKIRQQQTKESFVVAFKPTFAAKQKTLNANSKLMFEEYFEINLNNIKNTLKNLLENISSDSLNLTVARQICRAYNSANVYANILPIGKPILLAEEKRDFIINDSINIKTREGILISAIIVRNKKAMLKQPTILIFSIYNQSQDKNRAKLAALNGYVGVIAYTRGKKTSPHEIEPFEHDAHDAYEMIDWISKQPWSNGQVGMYGGSYLGFAQWAATKKIHPALKTIVPQVSVGIGVDYPMENNVFMSYMLQWIHYVHNSKETDFVDFGNFEHWYATFYKYYREGKAFRTLDTLEGRPNQIFQRWLKHPSYDSYWQNMRASKEDFAKINIPVLTITGFYDDDQLGARHYYEQHQQFNPKANHYFVIGPYNHGGAQGHPSSELRGYTIDSVANIDISVLVFDWFDFILKGKPQPSLLKNKINYQVMGSNKWKHEASMAKMNNDTLNLYLSAKTSGEEFLLTTNKGASTTFIPQIVDFTNRADSLQTIPGEEEILSDSLNPPNLANSLVFTTQAFQKSFDINGALVGNLSLSINKKDMDVLMNLYEYTADKKYHWLGHYLTRASYTKNRSERQLLIPNQKENIPINNAFFTSKRIGTGSKLVIVLGPHKSPHWQVNYGTGKDVSDETMQDAQVPLEVKWFTDSIIKIPIYKF</sequence>
<gene>
    <name evidence="4" type="ordered locus">Emtol_3284</name>
</gene>
<dbReference type="Pfam" id="PF02129">
    <property type="entry name" value="Peptidase_S15"/>
    <property type="match status" value="1"/>
</dbReference>
<protein>
    <submittedName>
        <fullName evidence="4">Hydrolase CocE/NonD family protein</fullName>
    </submittedName>
</protein>